<dbReference type="KEGG" id="glz:GLAREA_02212"/>
<feature type="transmembrane region" description="Helical" evidence="1">
    <location>
        <begin position="145"/>
        <end position="165"/>
    </location>
</feature>
<keyword evidence="1" id="KW-1133">Transmembrane helix</keyword>
<dbReference type="GeneID" id="19461270"/>
<dbReference type="HOGENOM" id="CLU_1142682_0_0_1"/>
<evidence type="ECO:0000313" key="2">
    <source>
        <dbReference type="EMBL" id="EPE26300.1"/>
    </source>
</evidence>
<evidence type="ECO:0000256" key="1">
    <source>
        <dbReference type="SAM" id="Phobius"/>
    </source>
</evidence>
<feature type="transmembrane region" description="Helical" evidence="1">
    <location>
        <begin position="177"/>
        <end position="199"/>
    </location>
</feature>
<protein>
    <submittedName>
        <fullName evidence="2">Uncharacterized protein</fullName>
    </submittedName>
</protein>
<accession>S3CKP4</accession>
<gene>
    <name evidence="2" type="ORF">GLAREA_02212</name>
</gene>
<dbReference type="AlphaFoldDB" id="S3CKP4"/>
<proteinExistence type="predicted"/>
<dbReference type="EMBL" id="KE145371">
    <property type="protein sequence ID" value="EPE26300.1"/>
    <property type="molecule type" value="Genomic_DNA"/>
</dbReference>
<evidence type="ECO:0000313" key="3">
    <source>
        <dbReference type="Proteomes" id="UP000016922"/>
    </source>
</evidence>
<sequence>MQLFWYRILPFLSLLISIFVLIVIILINVGGVNSGHSNSLDYNHVQNGAFRLVKWRYNATPTQQSSSSTRGTYDLAAEIFLNRICTGSSWGTTRGSLHGAYPPTSCYNTRLDVLSPSSLKSSGYTEAFRRLTNFNFDDVYLTSPFALYVVAAITCFAMMFLSVVESFKGYKKGTGKGLRIAGLVCTALTWLFLLVASTLTTQLSLRLRNQIASQTRFSSNVRTLGPYGNAPGTEVWQRLCLWG</sequence>
<keyword evidence="1" id="KW-0812">Transmembrane</keyword>
<dbReference type="RefSeq" id="XP_008087619.1">
    <property type="nucleotide sequence ID" value="XM_008089428.1"/>
</dbReference>
<name>S3CKP4_GLAL2</name>
<feature type="transmembrane region" description="Helical" evidence="1">
    <location>
        <begin position="12"/>
        <end position="32"/>
    </location>
</feature>
<dbReference type="Proteomes" id="UP000016922">
    <property type="component" value="Unassembled WGS sequence"/>
</dbReference>
<reference evidence="2 3" key="1">
    <citation type="journal article" date="2013" name="BMC Genomics">
        <title>Genomics-driven discovery of the pneumocandin biosynthetic gene cluster in the fungus Glarea lozoyensis.</title>
        <authorList>
            <person name="Chen L."/>
            <person name="Yue Q."/>
            <person name="Zhang X."/>
            <person name="Xiang M."/>
            <person name="Wang C."/>
            <person name="Li S."/>
            <person name="Che Y."/>
            <person name="Ortiz-Lopez F.J."/>
            <person name="Bills G.F."/>
            <person name="Liu X."/>
            <person name="An Z."/>
        </authorList>
    </citation>
    <scope>NUCLEOTIDE SEQUENCE [LARGE SCALE GENOMIC DNA]</scope>
    <source>
        <strain evidence="3">ATCC 20868 / MF5171</strain>
    </source>
</reference>
<organism evidence="2 3">
    <name type="scientific">Glarea lozoyensis (strain ATCC 20868 / MF5171)</name>
    <dbReference type="NCBI Taxonomy" id="1116229"/>
    <lineage>
        <taxon>Eukaryota</taxon>
        <taxon>Fungi</taxon>
        <taxon>Dikarya</taxon>
        <taxon>Ascomycota</taxon>
        <taxon>Pezizomycotina</taxon>
        <taxon>Leotiomycetes</taxon>
        <taxon>Helotiales</taxon>
        <taxon>Helotiaceae</taxon>
        <taxon>Glarea</taxon>
    </lineage>
</organism>
<keyword evidence="3" id="KW-1185">Reference proteome</keyword>
<keyword evidence="1" id="KW-0472">Membrane</keyword>